<evidence type="ECO:0000256" key="3">
    <source>
        <dbReference type="ARBA" id="ARBA00022519"/>
    </source>
</evidence>
<protein>
    <recommendedName>
        <fullName evidence="7">UPF0761 membrane protein H9L17_11925</fullName>
    </recommendedName>
</protein>
<keyword evidence="4 7" id="KW-0812">Transmembrane</keyword>
<gene>
    <name evidence="8" type="ORF">H9L17_11925</name>
</gene>
<organism evidence="8 9">
    <name type="scientific">Thermomonas brevis</name>
    <dbReference type="NCBI Taxonomy" id="215691"/>
    <lineage>
        <taxon>Bacteria</taxon>
        <taxon>Pseudomonadati</taxon>
        <taxon>Pseudomonadota</taxon>
        <taxon>Gammaproteobacteria</taxon>
        <taxon>Lysobacterales</taxon>
        <taxon>Lysobacteraceae</taxon>
        <taxon>Thermomonas</taxon>
    </lineage>
</organism>
<keyword evidence="6 7" id="KW-0472">Membrane</keyword>
<feature type="transmembrane region" description="Helical" evidence="7">
    <location>
        <begin position="259"/>
        <end position="281"/>
    </location>
</feature>
<proteinExistence type="inferred from homology"/>
<evidence type="ECO:0000256" key="1">
    <source>
        <dbReference type="ARBA" id="ARBA00004651"/>
    </source>
</evidence>
<dbReference type="Pfam" id="PF03631">
    <property type="entry name" value="Virul_fac_BrkB"/>
    <property type="match status" value="1"/>
</dbReference>
<sequence>MEPLDSLYRWSERLRDPARAGSFVRFVLRRFLDDRLFEAAGALSYTSAFALVPLSMVAFGVLSAFPVFDAWSERLSGYIFSNFVPSAARAVSGYLTDFSSNTKSLTTAGALALIVSLLVTLSSVESIFNRIWRVPTARPKLGRFLVYWTVLTLGTLVAAASLALSTRFFALSVFETLPGRWLEALMLRLAPMAIELLAFAAVFKVVPHRTVAWRHALAGALLSMLLFEGVKSGLGMYLASFDSYQKIYGAVALAPILMLWIYLSWVSILFGASLASSMSAFRYQPKALRLPHGYELYGLLRMLGRFQQARRRGDGLSSERIQQLEPSLTDSMVQHLLAKMAEINVVQCAESGDWLLARDLDEVRLDELYEAAQLRVPVDGALPPLADDALGSAVRHTMEQLRGPLHDLLRQPVSSVYAGLSEE</sequence>
<dbReference type="NCBIfam" id="NF003256">
    <property type="entry name" value="PRK04214.1"/>
    <property type="match status" value="1"/>
</dbReference>
<evidence type="ECO:0000313" key="8">
    <source>
        <dbReference type="EMBL" id="QNN45892.1"/>
    </source>
</evidence>
<name>A0A7G9QRB7_9GAMM</name>
<keyword evidence="9" id="KW-1185">Reference proteome</keyword>
<evidence type="ECO:0000256" key="2">
    <source>
        <dbReference type="ARBA" id="ARBA00022475"/>
    </source>
</evidence>
<dbReference type="RefSeq" id="WP_187569659.1">
    <property type="nucleotide sequence ID" value="NZ_CP060711.1"/>
</dbReference>
<feature type="transmembrane region" description="Helical" evidence="7">
    <location>
        <begin position="218"/>
        <end position="239"/>
    </location>
</feature>
<dbReference type="HAMAP" id="MF_00672">
    <property type="entry name" value="UPF0761"/>
    <property type="match status" value="1"/>
</dbReference>
<evidence type="ECO:0000313" key="9">
    <source>
        <dbReference type="Proteomes" id="UP000515977"/>
    </source>
</evidence>
<dbReference type="KEGG" id="tbv:H9L17_11925"/>
<keyword evidence="5 7" id="KW-1133">Transmembrane helix</keyword>
<evidence type="ECO:0000256" key="7">
    <source>
        <dbReference type="HAMAP-Rule" id="MF_00672"/>
    </source>
</evidence>
<evidence type="ECO:0000256" key="4">
    <source>
        <dbReference type="ARBA" id="ARBA00022692"/>
    </source>
</evidence>
<comment type="similarity">
    <text evidence="7">Belongs to the UPF0761 family.</text>
</comment>
<accession>A0A7G9QRB7</accession>
<dbReference type="GO" id="GO:0005886">
    <property type="term" value="C:plasma membrane"/>
    <property type="evidence" value="ECO:0007669"/>
    <property type="project" value="UniProtKB-SubCell"/>
</dbReference>
<evidence type="ECO:0000256" key="6">
    <source>
        <dbReference type="ARBA" id="ARBA00023136"/>
    </source>
</evidence>
<feature type="transmembrane region" description="Helical" evidence="7">
    <location>
        <begin position="108"/>
        <end position="132"/>
    </location>
</feature>
<feature type="transmembrane region" description="Helical" evidence="7">
    <location>
        <begin position="42"/>
        <end position="68"/>
    </location>
</feature>
<feature type="transmembrane region" description="Helical" evidence="7">
    <location>
        <begin position="144"/>
        <end position="165"/>
    </location>
</feature>
<feature type="transmembrane region" description="Helical" evidence="7">
    <location>
        <begin position="185"/>
        <end position="206"/>
    </location>
</feature>
<reference evidence="8 9" key="1">
    <citation type="submission" date="2020-08" db="EMBL/GenBank/DDBJ databases">
        <title>Genome sequence of Thermomonas brevis KACC 16975T.</title>
        <authorList>
            <person name="Hyun D.-W."/>
            <person name="Bae J.-W."/>
        </authorList>
    </citation>
    <scope>NUCLEOTIDE SEQUENCE [LARGE SCALE GENOMIC DNA]</scope>
    <source>
        <strain evidence="8 9">KACC 16975</strain>
    </source>
</reference>
<dbReference type="NCBIfam" id="TIGR00765">
    <property type="entry name" value="yihY_not_rbn"/>
    <property type="match status" value="1"/>
</dbReference>
<dbReference type="InterPro" id="IPR023679">
    <property type="entry name" value="UPF0761_bac"/>
</dbReference>
<dbReference type="AlphaFoldDB" id="A0A7G9QRB7"/>
<dbReference type="Proteomes" id="UP000515977">
    <property type="component" value="Chromosome"/>
</dbReference>
<dbReference type="PANTHER" id="PTHR30213">
    <property type="entry name" value="INNER MEMBRANE PROTEIN YHJD"/>
    <property type="match status" value="1"/>
</dbReference>
<dbReference type="EMBL" id="CP060711">
    <property type="protein sequence ID" value="QNN45892.1"/>
    <property type="molecule type" value="Genomic_DNA"/>
</dbReference>
<evidence type="ECO:0000256" key="5">
    <source>
        <dbReference type="ARBA" id="ARBA00022989"/>
    </source>
</evidence>
<comment type="subcellular location">
    <subcellularLocation>
        <location evidence="1 7">Cell membrane</location>
        <topology evidence="1 7">Multi-pass membrane protein</topology>
    </subcellularLocation>
</comment>
<dbReference type="PANTHER" id="PTHR30213:SF0">
    <property type="entry name" value="UPF0761 MEMBRANE PROTEIN YIHY"/>
    <property type="match status" value="1"/>
</dbReference>
<keyword evidence="3" id="KW-0997">Cell inner membrane</keyword>
<keyword evidence="2 7" id="KW-1003">Cell membrane</keyword>
<dbReference type="InterPro" id="IPR017039">
    <property type="entry name" value="Virul_fac_BrkB"/>
</dbReference>